<evidence type="ECO:0000256" key="1">
    <source>
        <dbReference type="SAM" id="MobiDB-lite"/>
    </source>
</evidence>
<protein>
    <submittedName>
        <fullName evidence="2">Uncharacterized protein</fullName>
    </submittedName>
</protein>
<comment type="caution">
    <text evidence="2">The sequence shown here is derived from an EMBL/GenBank/DDBJ whole genome shotgun (WGS) entry which is preliminary data.</text>
</comment>
<proteinExistence type="predicted"/>
<keyword evidence="3" id="KW-1185">Reference proteome</keyword>
<feature type="compositionally biased region" description="Basic and acidic residues" evidence="1">
    <location>
        <begin position="60"/>
        <end position="69"/>
    </location>
</feature>
<accession>A0ABR1ATT2</accession>
<feature type="compositionally biased region" description="Acidic residues" evidence="1">
    <location>
        <begin position="79"/>
        <end position="94"/>
    </location>
</feature>
<sequence length="140" mass="15979">MTVIREKVLVTVRDGGCSVVELHRRSKIFLEFLVTLQSNLCAIPLPERTEKRQKFRGKQHACERERENSPESSITPLGENDDDDGDDDYDYDDYGDGGAAKVRVSSKAFEGGYRLTLAKPLVKGKIPKNKQNFTWQYCRH</sequence>
<organism evidence="2 3">
    <name type="scientific">Polyplax serrata</name>
    <name type="common">Common mouse louse</name>
    <dbReference type="NCBI Taxonomy" id="468196"/>
    <lineage>
        <taxon>Eukaryota</taxon>
        <taxon>Metazoa</taxon>
        <taxon>Ecdysozoa</taxon>
        <taxon>Arthropoda</taxon>
        <taxon>Hexapoda</taxon>
        <taxon>Insecta</taxon>
        <taxon>Pterygota</taxon>
        <taxon>Neoptera</taxon>
        <taxon>Paraneoptera</taxon>
        <taxon>Psocodea</taxon>
        <taxon>Troctomorpha</taxon>
        <taxon>Phthiraptera</taxon>
        <taxon>Anoplura</taxon>
        <taxon>Polyplacidae</taxon>
        <taxon>Polyplax</taxon>
    </lineage>
</organism>
<evidence type="ECO:0000313" key="2">
    <source>
        <dbReference type="EMBL" id="KAK6627141.1"/>
    </source>
</evidence>
<evidence type="ECO:0000313" key="3">
    <source>
        <dbReference type="Proteomes" id="UP001359485"/>
    </source>
</evidence>
<dbReference type="Proteomes" id="UP001359485">
    <property type="component" value="Unassembled WGS sequence"/>
</dbReference>
<name>A0ABR1ATT2_POLSC</name>
<feature type="region of interest" description="Disordered" evidence="1">
    <location>
        <begin position="51"/>
        <end position="94"/>
    </location>
</feature>
<reference evidence="2 3" key="1">
    <citation type="submission" date="2023-09" db="EMBL/GenBank/DDBJ databases">
        <title>Genomes of two closely related lineages of the louse Polyplax serrata with different host specificities.</title>
        <authorList>
            <person name="Martinu J."/>
            <person name="Tarabai H."/>
            <person name="Stefka J."/>
            <person name="Hypsa V."/>
        </authorList>
    </citation>
    <scope>NUCLEOTIDE SEQUENCE [LARGE SCALE GENOMIC DNA]</scope>
    <source>
        <strain evidence="2">98ZLc_SE</strain>
    </source>
</reference>
<gene>
    <name evidence="2" type="ORF">RUM44_009618</name>
</gene>
<dbReference type="EMBL" id="JAWJWF010000045">
    <property type="protein sequence ID" value="KAK6627141.1"/>
    <property type="molecule type" value="Genomic_DNA"/>
</dbReference>